<dbReference type="GO" id="GO:0004672">
    <property type="term" value="F:protein kinase activity"/>
    <property type="evidence" value="ECO:0007669"/>
    <property type="project" value="InterPro"/>
</dbReference>
<evidence type="ECO:0000256" key="2">
    <source>
        <dbReference type="ARBA" id="ARBA00004394"/>
    </source>
</evidence>
<evidence type="ECO:0000313" key="24">
    <source>
        <dbReference type="EMBL" id="RXM29054.1"/>
    </source>
</evidence>
<keyword evidence="10" id="KW-0210">Decarboxylase</keyword>
<evidence type="ECO:0000256" key="10">
    <source>
        <dbReference type="ARBA" id="ARBA00022793"/>
    </source>
</evidence>
<dbReference type="Gene3D" id="2.30.42.10">
    <property type="match status" value="2"/>
</dbReference>
<dbReference type="AlphaFoldDB" id="A0A444U1L3"/>
<dbReference type="InterPro" id="IPR000719">
    <property type="entry name" value="Prot_kinase_dom"/>
</dbReference>
<keyword evidence="13" id="KW-0333">Golgi apparatus</keyword>
<keyword evidence="15" id="KW-0456">Lyase</keyword>
<feature type="region of interest" description="Disordered" evidence="21">
    <location>
        <begin position="1143"/>
        <end position="1187"/>
    </location>
</feature>
<evidence type="ECO:0000256" key="1">
    <source>
        <dbReference type="ARBA" id="ARBA00001933"/>
    </source>
</evidence>
<comment type="subcellular location">
    <subcellularLocation>
        <location evidence="2">Golgi apparatus membrane</location>
    </subcellularLocation>
</comment>
<evidence type="ECO:0000313" key="25">
    <source>
        <dbReference type="Proteomes" id="UP000289886"/>
    </source>
</evidence>
<dbReference type="PANTHER" id="PTHR45677:SF5">
    <property type="entry name" value="GLUTAMATE DECARBOXYLASE 1"/>
    <property type="match status" value="1"/>
</dbReference>
<dbReference type="InterPro" id="IPR011009">
    <property type="entry name" value="Kinase-like_dom_sf"/>
</dbReference>
<comment type="subunit">
    <text evidence="5">Homodimer.</text>
</comment>
<keyword evidence="7" id="KW-0597">Phosphoprotein</keyword>
<dbReference type="FunFam" id="3.40.640.10:FF:000016">
    <property type="entry name" value="Glutamate decarboxylase like 1"/>
    <property type="match status" value="1"/>
</dbReference>
<dbReference type="InterPro" id="IPR024958">
    <property type="entry name" value="GRASP_PDZ"/>
</dbReference>
<dbReference type="Gene3D" id="3.40.640.10">
    <property type="entry name" value="Type I PLP-dependent aspartate aminotransferase-like (Major domain)"/>
    <property type="match status" value="1"/>
</dbReference>
<feature type="domain" description="Protein kinase" evidence="22">
    <location>
        <begin position="264"/>
        <end position="659"/>
    </location>
</feature>
<dbReference type="Pfam" id="PF00282">
    <property type="entry name" value="Pyridoxal_deC"/>
    <property type="match status" value="1"/>
</dbReference>
<dbReference type="PROSITE" id="PS50011">
    <property type="entry name" value="PROTEIN_KINASE_DOM"/>
    <property type="match status" value="1"/>
</dbReference>
<dbReference type="InterPro" id="IPR015424">
    <property type="entry name" value="PyrdxlP-dep_Trfase"/>
</dbReference>
<evidence type="ECO:0000259" key="23">
    <source>
        <dbReference type="PROSITE" id="PS51865"/>
    </source>
</evidence>
<evidence type="ECO:0000256" key="17">
    <source>
        <dbReference type="ARBA" id="ARBA00037700"/>
    </source>
</evidence>
<reference evidence="24 25" key="1">
    <citation type="submission" date="2019-01" db="EMBL/GenBank/DDBJ databases">
        <title>Draft Genome and Complete Hox-Cluster Characterization of the Sterlet Sturgeon (Acipenser ruthenus).</title>
        <authorList>
            <person name="Wei Q."/>
        </authorList>
    </citation>
    <scope>NUCLEOTIDE SEQUENCE [LARGE SCALE GENOMIC DNA]</scope>
    <source>
        <strain evidence="24">WHYD16114868_AA</strain>
        <tissue evidence="24">Blood</tissue>
    </source>
</reference>
<dbReference type="SUPFAM" id="SSF53383">
    <property type="entry name" value="PLP-dependent transferases"/>
    <property type="match status" value="1"/>
</dbReference>
<evidence type="ECO:0000256" key="19">
    <source>
        <dbReference type="ARBA" id="ARBA00047724"/>
    </source>
</evidence>
<keyword evidence="14" id="KW-0472">Membrane</keyword>
<dbReference type="InterPro" id="IPR008271">
    <property type="entry name" value="Ser/Thr_kinase_AS"/>
</dbReference>
<dbReference type="SUPFAM" id="SSF56112">
    <property type="entry name" value="Protein kinase-like (PK-like)"/>
    <property type="match status" value="1"/>
</dbReference>
<dbReference type="FunFam" id="2.30.42.10:FF:000056">
    <property type="entry name" value="Golgi reassembly-stacking protein 2 isoform 1"/>
    <property type="match status" value="1"/>
</dbReference>
<comment type="caution">
    <text evidence="24">The sequence shown here is derived from an EMBL/GenBank/DDBJ whole genome shotgun (WGS) entry which is preliminary data.</text>
</comment>
<keyword evidence="11 20" id="KW-0663">Pyridoxal phosphate</keyword>
<evidence type="ECO:0000256" key="5">
    <source>
        <dbReference type="ARBA" id="ARBA00011738"/>
    </source>
</evidence>
<dbReference type="GO" id="GO:0030170">
    <property type="term" value="F:pyridoxal phosphate binding"/>
    <property type="evidence" value="ECO:0007669"/>
    <property type="project" value="InterPro"/>
</dbReference>
<dbReference type="EMBL" id="SCEB01215540">
    <property type="protein sequence ID" value="RXM29054.1"/>
    <property type="molecule type" value="Genomic_DNA"/>
</dbReference>
<comment type="catalytic activity">
    <reaction evidence="19">
        <text>L-glutamate + H(+) = 4-aminobutanoate + CO2</text>
        <dbReference type="Rhea" id="RHEA:17785"/>
        <dbReference type="ChEBI" id="CHEBI:15378"/>
        <dbReference type="ChEBI" id="CHEBI:16526"/>
        <dbReference type="ChEBI" id="CHEBI:29985"/>
        <dbReference type="ChEBI" id="CHEBI:59888"/>
        <dbReference type="EC" id="4.1.1.15"/>
    </reaction>
    <physiologicalReaction direction="left-to-right" evidence="19">
        <dbReference type="Rhea" id="RHEA:17786"/>
    </physiologicalReaction>
</comment>
<dbReference type="InterPro" id="IPR002129">
    <property type="entry name" value="PyrdxlP-dep_de-COase"/>
</dbReference>
<dbReference type="Proteomes" id="UP000289886">
    <property type="component" value="Unassembled WGS sequence"/>
</dbReference>
<dbReference type="Pfam" id="PF04495">
    <property type="entry name" value="GRASP55_65"/>
    <property type="match status" value="1"/>
</dbReference>
<name>A0A444U1L3_ACIRT</name>
<evidence type="ECO:0000256" key="6">
    <source>
        <dbReference type="ARBA" id="ARBA00012421"/>
    </source>
</evidence>
<keyword evidence="16" id="KW-0449">Lipoprotein</keyword>
<dbReference type="InterPro" id="IPR036034">
    <property type="entry name" value="PDZ_sf"/>
</dbReference>
<evidence type="ECO:0000256" key="12">
    <source>
        <dbReference type="ARBA" id="ARBA00022979"/>
    </source>
</evidence>
<evidence type="ECO:0000256" key="14">
    <source>
        <dbReference type="ARBA" id="ARBA00023136"/>
    </source>
</evidence>
<dbReference type="Gene3D" id="1.10.510.10">
    <property type="entry name" value="Transferase(Phosphotransferase) domain 1"/>
    <property type="match status" value="1"/>
</dbReference>
<dbReference type="PANTHER" id="PTHR45677">
    <property type="entry name" value="GLUTAMATE DECARBOXYLASE-RELATED"/>
    <property type="match status" value="1"/>
</dbReference>
<evidence type="ECO:0000256" key="13">
    <source>
        <dbReference type="ARBA" id="ARBA00023034"/>
    </source>
</evidence>
<dbReference type="SMART" id="SM00220">
    <property type="entry name" value="S_TKc"/>
    <property type="match status" value="1"/>
</dbReference>
<dbReference type="InterPro" id="IPR015421">
    <property type="entry name" value="PyrdxlP-dep_Trfase_major"/>
</dbReference>
<keyword evidence="8" id="KW-0519">Myristate</keyword>
<dbReference type="FunFam" id="2.30.42.10:FF:000026">
    <property type="entry name" value="Golgi reassembly stacking protein 2"/>
    <property type="match status" value="1"/>
</dbReference>
<keyword evidence="12" id="KW-0530">Neurotransmitter biosynthesis</keyword>
<keyword evidence="25" id="KW-1185">Reference proteome</keyword>
<dbReference type="EC" id="4.1.1.15" evidence="6"/>
<accession>A0A444U1L3</accession>
<feature type="domain" description="PDZ GRASP-type" evidence="23">
    <location>
        <begin position="896"/>
        <end position="984"/>
    </location>
</feature>
<dbReference type="GO" id="GO:0004351">
    <property type="term" value="F:glutamate decarboxylase activity"/>
    <property type="evidence" value="ECO:0007669"/>
    <property type="project" value="UniProtKB-EC"/>
</dbReference>
<dbReference type="FunFam" id="3.90.1150.170:FF:000003">
    <property type="entry name" value="Glutamate decarboxylase 1"/>
    <property type="match status" value="1"/>
</dbReference>
<feature type="domain" description="PDZ GRASP-type" evidence="23">
    <location>
        <begin position="787"/>
        <end position="890"/>
    </location>
</feature>
<gene>
    <name evidence="24" type="ORF">EOD39_2410</name>
</gene>
<keyword evidence="9" id="KW-0677">Repeat</keyword>
<dbReference type="PROSITE" id="PS00108">
    <property type="entry name" value="PROTEIN_KINASE_ST"/>
    <property type="match status" value="1"/>
</dbReference>
<comment type="similarity">
    <text evidence="3">Belongs to the GORASP family.</text>
</comment>
<evidence type="ECO:0000256" key="21">
    <source>
        <dbReference type="SAM" id="MobiDB-lite"/>
    </source>
</evidence>
<evidence type="ECO:0000256" key="7">
    <source>
        <dbReference type="ARBA" id="ARBA00022553"/>
    </source>
</evidence>
<evidence type="ECO:0000256" key="9">
    <source>
        <dbReference type="ARBA" id="ARBA00022737"/>
    </source>
</evidence>
<dbReference type="GO" id="GO:0048786">
    <property type="term" value="C:presynaptic active zone"/>
    <property type="evidence" value="ECO:0007669"/>
    <property type="project" value="TreeGrafter"/>
</dbReference>
<sequence>MLGSGNRPPLTSTPCNNVGFLQKNNNLEDKSRIVSSLKERQSSNLLDGENSEREGRFRRNETDFSNLFARDLLPAKNGEEQTMQFLLEVVDILLNYVKKTFDRSTKVLDFHHPHQLLEGMEGFNLELSDQPESLEQILVDCRDSLKYGVRTGHPRFFNQLSSGLDIIGLAGEWLTSTANTNMFTYEIAPVFVLMEQLTLKKMREMIGWPGGDGDGIFSPGGAISNMYGVMAARYKYFPEVKTKGMAAAPKLLLFTSEYSHYSIKKAGAALGFGTENVILLKSDERGRVIPADLEAKILDAKQKGHVPMFVNATAGTTVYGAFDPIQEIADICEKYNLWLHVDAAWGGGLLMSRKHRHKLNGIERANSVTWNPHKMMGVLLQCSAILVREKGILQGCNQMCAGYLFQQDKQYDISYDTGDKAIQCGRHVDIFKFWLMWKAKGTIGFEQQINKCLELSEYLYTKIKNRDGYQMVFNGEARGSLSQLINKQERLCEIQALFYFKMILDALEYLQKQDIIHNDIKGDNMLLSDTKQHLFLCDFSFAEKLRPGQDLICKGKLQGRTQTHMAPEVAKGTGHNGRADVWSATCTLLHMINGRHPWMKRYHHLPSLDVVVANNSPPLFEIPKNCHREVKKLIRWGLTVDHYKRPQASSLRDEVDTVLSKFGYLASSPIEENCETLEASQSFVMKDPVDPIEGQSFSFRSNAVHFLLDQDEALKAKENSSEVPETSLKWTNSQGGDGNKISHSLRMAGEDDRLEIIKAFQRDRLSTCNSAEDLEEWISLVDNTELLLEDDVMVQENSPGHRAGLEPFFDFIVSINSTRLVKQGISAPSNVELNKDNDTLKDLLKVNVEKPVKMLVYSSKTLELRETTVTPSNMWGGQGLLGVSIRFCSFEGANENVWHVLEVEPNSPAALAGLRPHTDYIIGADTVMNESEDLFSLIDTHEGKGVKLYVYNTDTDNCREVVITPNTAWGGEGSLGCGIGYGYLHRIPTRPFEEGKKLTLPGQIPSVPVQLSAVGPTPAVPSAPAGIEEGLSGLSISSAPSAVTNVLNTGFMPLPSGLPSLHNLPDLNIALPNLTPISLPGVGGLPVPTAGLSPLPPLPPLNLPGMAPLTMPTVFPTQFPLVTGVTTAPTKLMSSHNSAAATATVEQSPALILDATSVSNEKETKPTVTSGAQSSESADAQVSSESS</sequence>
<feature type="modified residue" description="N6-(pyridoxal phosphate)lysine" evidence="20">
    <location>
        <position position="374"/>
    </location>
</feature>
<dbReference type="SUPFAM" id="SSF50156">
    <property type="entry name" value="PDZ domain-like"/>
    <property type="match status" value="1"/>
</dbReference>
<comment type="cofactor">
    <cofactor evidence="1 20">
        <name>pyridoxal 5'-phosphate</name>
        <dbReference type="ChEBI" id="CHEBI:597326"/>
    </cofactor>
</comment>
<evidence type="ECO:0000256" key="18">
    <source>
        <dbReference type="ARBA" id="ARBA00040578"/>
    </source>
</evidence>
<dbReference type="CDD" id="cd06450">
    <property type="entry name" value="DOPA_deC_like"/>
    <property type="match status" value="1"/>
</dbReference>
<evidence type="ECO:0000256" key="16">
    <source>
        <dbReference type="ARBA" id="ARBA00023288"/>
    </source>
</evidence>
<evidence type="ECO:0000256" key="8">
    <source>
        <dbReference type="ARBA" id="ARBA00022707"/>
    </source>
</evidence>
<evidence type="ECO:0000256" key="20">
    <source>
        <dbReference type="PIRSR" id="PIRSR602129-50"/>
    </source>
</evidence>
<evidence type="ECO:0000259" key="22">
    <source>
        <dbReference type="PROSITE" id="PS50011"/>
    </source>
</evidence>
<dbReference type="GO" id="GO:0005524">
    <property type="term" value="F:ATP binding"/>
    <property type="evidence" value="ECO:0007669"/>
    <property type="project" value="InterPro"/>
</dbReference>
<organism evidence="24 25">
    <name type="scientific">Acipenser ruthenus</name>
    <name type="common">Sterlet sturgeon</name>
    <dbReference type="NCBI Taxonomy" id="7906"/>
    <lineage>
        <taxon>Eukaryota</taxon>
        <taxon>Metazoa</taxon>
        <taxon>Chordata</taxon>
        <taxon>Craniata</taxon>
        <taxon>Vertebrata</taxon>
        <taxon>Euteleostomi</taxon>
        <taxon>Actinopterygii</taxon>
        <taxon>Chondrostei</taxon>
        <taxon>Acipenseriformes</taxon>
        <taxon>Acipenseridae</taxon>
        <taxon>Acipenser</taxon>
    </lineage>
</organism>
<dbReference type="GO" id="GO:0009449">
    <property type="term" value="P:gamma-aminobutyric acid biosynthetic process"/>
    <property type="evidence" value="ECO:0007669"/>
    <property type="project" value="TreeGrafter"/>
</dbReference>
<comment type="function">
    <text evidence="17">Catalyzes the synthesis of the inhibitory neurotransmitter gamma-aminobutyric acid (GABA) with pyridoxal 5'-phosphate as cofactor.</text>
</comment>
<evidence type="ECO:0000256" key="3">
    <source>
        <dbReference type="ARBA" id="ARBA00007144"/>
    </source>
</evidence>
<evidence type="ECO:0000256" key="11">
    <source>
        <dbReference type="ARBA" id="ARBA00022898"/>
    </source>
</evidence>
<feature type="compositionally biased region" description="Polar residues" evidence="21">
    <location>
        <begin position="1166"/>
        <end position="1187"/>
    </location>
</feature>
<evidence type="ECO:0000256" key="4">
    <source>
        <dbReference type="ARBA" id="ARBA00009533"/>
    </source>
</evidence>
<protein>
    <recommendedName>
        <fullName evidence="18">Glutamate decarboxylase 1</fullName>
        <ecNumber evidence="6">4.1.1.15</ecNumber>
    </recommendedName>
</protein>
<dbReference type="PROSITE" id="PS51865">
    <property type="entry name" value="PDZ_GRASP"/>
    <property type="match status" value="2"/>
</dbReference>
<dbReference type="PROSITE" id="PS00392">
    <property type="entry name" value="DDC_GAD_HDC_YDC"/>
    <property type="match status" value="1"/>
</dbReference>
<evidence type="ECO:0000256" key="15">
    <source>
        <dbReference type="ARBA" id="ARBA00023239"/>
    </source>
</evidence>
<dbReference type="Gene3D" id="3.90.1150.170">
    <property type="match status" value="1"/>
</dbReference>
<comment type="similarity">
    <text evidence="4">Belongs to the group II decarboxylase family.</text>
</comment>
<dbReference type="InterPro" id="IPR021115">
    <property type="entry name" value="Pyridoxal-P_BS"/>
</dbReference>
<dbReference type="GO" id="GO:0000139">
    <property type="term" value="C:Golgi membrane"/>
    <property type="evidence" value="ECO:0007669"/>
    <property type="project" value="UniProtKB-SubCell"/>
</dbReference>
<proteinExistence type="inferred from homology"/>